<evidence type="ECO:0000256" key="4">
    <source>
        <dbReference type="ARBA" id="ARBA00023136"/>
    </source>
</evidence>
<sequence>MLKIGAIAVRAILIASGAIVLGLSSGLAKHQRVESVPAVTSFSAFVGGFGLVVTALGLLSLWIEKFPTVLVLVADALSAVFYIAGGIALTLALKSVSSCSPDNEQATAERFYNKILNGGCEEIDGIQYCYVGGGDPNEDLTPGRCKRARSDNVFEYVGFVFAIGIIVITYLFEVEGIRRKTLLFLSPSDDKE</sequence>
<evidence type="ECO:0000259" key="6">
    <source>
        <dbReference type="Pfam" id="PF01284"/>
    </source>
</evidence>
<keyword evidence="3 5" id="KW-1133">Transmembrane helix</keyword>
<feature type="domain" description="MARVEL" evidence="6">
    <location>
        <begin position="7"/>
        <end position="134"/>
    </location>
</feature>
<accession>A0AAN9YVP7</accession>
<evidence type="ECO:0000313" key="7">
    <source>
        <dbReference type="EMBL" id="KAK7756139.1"/>
    </source>
</evidence>
<dbReference type="AlphaFoldDB" id="A0AAN9YVP7"/>
<evidence type="ECO:0000256" key="5">
    <source>
        <dbReference type="SAM" id="Phobius"/>
    </source>
</evidence>
<dbReference type="GO" id="GO:0032126">
    <property type="term" value="C:eisosome"/>
    <property type="evidence" value="ECO:0007669"/>
    <property type="project" value="TreeGrafter"/>
</dbReference>
<comment type="caution">
    <text evidence="7">The sequence shown here is derived from an EMBL/GenBank/DDBJ whole genome shotgun (WGS) entry which is preliminary data.</text>
</comment>
<feature type="transmembrane region" description="Helical" evidence="5">
    <location>
        <begin position="69"/>
        <end position="93"/>
    </location>
</feature>
<reference evidence="7 8" key="1">
    <citation type="submission" date="2024-02" db="EMBL/GenBank/DDBJ databases">
        <title>De novo assembly and annotation of 12 fungi associated with fruit tree decline syndrome in Ontario, Canada.</title>
        <authorList>
            <person name="Sulman M."/>
            <person name="Ellouze W."/>
            <person name="Ilyukhin E."/>
        </authorList>
    </citation>
    <scope>NUCLEOTIDE SEQUENCE [LARGE SCALE GENOMIC DNA]</scope>
    <source>
        <strain evidence="7 8">M11/M66-122</strain>
    </source>
</reference>
<dbReference type="GO" id="GO:0005886">
    <property type="term" value="C:plasma membrane"/>
    <property type="evidence" value="ECO:0007669"/>
    <property type="project" value="TreeGrafter"/>
</dbReference>
<name>A0AAN9YVP7_9PEZI</name>
<feature type="transmembrane region" description="Helical" evidence="5">
    <location>
        <begin position="6"/>
        <end position="27"/>
    </location>
</feature>
<dbReference type="InterPro" id="IPR052649">
    <property type="entry name" value="NCE102-like"/>
</dbReference>
<dbReference type="GO" id="GO:0072659">
    <property type="term" value="P:protein localization to plasma membrane"/>
    <property type="evidence" value="ECO:0007669"/>
    <property type="project" value="TreeGrafter"/>
</dbReference>
<keyword evidence="2 5" id="KW-0812">Transmembrane</keyword>
<keyword evidence="8" id="KW-1185">Reference proteome</keyword>
<dbReference type="Proteomes" id="UP001320420">
    <property type="component" value="Unassembled WGS sequence"/>
</dbReference>
<keyword evidence="4 5" id="KW-0472">Membrane</keyword>
<dbReference type="Pfam" id="PF01284">
    <property type="entry name" value="MARVEL"/>
    <property type="match status" value="1"/>
</dbReference>
<gene>
    <name evidence="7" type="ORF">SLS62_001731</name>
</gene>
<evidence type="ECO:0000256" key="3">
    <source>
        <dbReference type="ARBA" id="ARBA00022989"/>
    </source>
</evidence>
<dbReference type="InterPro" id="IPR008253">
    <property type="entry name" value="Marvel"/>
</dbReference>
<dbReference type="EMBL" id="JAKJXP020000008">
    <property type="protein sequence ID" value="KAK7756139.1"/>
    <property type="molecule type" value="Genomic_DNA"/>
</dbReference>
<dbReference type="PANTHER" id="PTHR28165">
    <property type="entry name" value="NON-CLASSICAL EXPORT PROTEIN 2-RELATED"/>
    <property type="match status" value="1"/>
</dbReference>
<proteinExistence type="predicted"/>
<evidence type="ECO:0000256" key="1">
    <source>
        <dbReference type="ARBA" id="ARBA00004141"/>
    </source>
</evidence>
<dbReference type="PANTHER" id="PTHR28165:SF2">
    <property type="entry name" value="MARVEL DOMAIN-CONTAINING PROTEIN"/>
    <property type="match status" value="1"/>
</dbReference>
<comment type="subcellular location">
    <subcellularLocation>
        <location evidence="1">Membrane</location>
        <topology evidence="1">Multi-pass membrane protein</topology>
    </subcellularLocation>
</comment>
<protein>
    <recommendedName>
        <fullName evidence="6">MARVEL domain-containing protein</fullName>
    </recommendedName>
</protein>
<feature type="transmembrane region" description="Helical" evidence="5">
    <location>
        <begin position="153"/>
        <end position="172"/>
    </location>
</feature>
<evidence type="ECO:0000313" key="8">
    <source>
        <dbReference type="Proteomes" id="UP001320420"/>
    </source>
</evidence>
<feature type="transmembrane region" description="Helical" evidence="5">
    <location>
        <begin position="39"/>
        <end position="63"/>
    </location>
</feature>
<dbReference type="GO" id="GO:0070941">
    <property type="term" value="P:eisosome assembly"/>
    <property type="evidence" value="ECO:0007669"/>
    <property type="project" value="TreeGrafter"/>
</dbReference>
<evidence type="ECO:0000256" key="2">
    <source>
        <dbReference type="ARBA" id="ARBA00022692"/>
    </source>
</evidence>
<organism evidence="7 8">
    <name type="scientific">Diatrype stigma</name>
    <dbReference type="NCBI Taxonomy" id="117547"/>
    <lineage>
        <taxon>Eukaryota</taxon>
        <taxon>Fungi</taxon>
        <taxon>Dikarya</taxon>
        <taxon>Ascomycota</taxon>
        <taxon>Pezizomycotina</taxon>
        <taxon>Sordariomycetes</taxon>
        <taxon>Xylariomycetidae</taxon>
        <taxon>Xylariales</taxon>
        <taxon>Diatrypaceae</taxon>
        <taxon>Diatrype</taxon>
    </lineage>
</organism>